<reference evidence="13" key="1">
    <citation type="journal article" date="2020" name="mSystems">
        <title>Genome- and Community-Level Interaction Insights into Carbon Utilization and Element Cycling Functions of Hydrothermarchaeota in Hydrothermal Sediment.</title>
        <authorList>
            <person name="Zhou Z."/>
            <person name="Liu Y."/>
            <person name="Xu W."/>
            <person name="Pan J."/>
            <person name="Luo Z.H."/>
            <person name="Li M."/>
        </authorList>
    </citation>
    <scope>NUCLEOTIDE SEQUENCE [LARGE SCALE GENOMIC DNA]</scope>
    <source>
        <strain evidence="13">SpSt-468</strain>
    </source>
</reference>
<comment type="cofactor">
    <cofactor evidence="11">
        <name>Mg(2+)</name>
        <dbReference type="ChEBI" id="CHEBI:18420"/>
    </cofactor>
    <text evidence="11">Binds 1 Mg(2+) ion per subunit. The magnesium is bound as Mg-PRPP.</text>
</comment>
<accession>A0A7C3EXB8</accession>
<evidence type="ECO:0000259" key="12">
    <source>
        <dbReference type="Pfam" id="PF14681"/>
    </source>
</evidence>
<gene>
    <name evidence="11" type="primary">upp</name>
    <name evidence="13" type="ORF">ENS19_07715</name>
</gene>
<dbReference type="GO" id="GO:0004845">
    <property type="term" value="F:uracil phosphoribosyltransferase activity"/>
    <property type="evidence" value="ECO:0007669"/>
    <property type="project" value="UniProtKB-UniRule"/>
</dbReference>
<comment type="pathway">
    <text evidence="1 11">Pyrimidine metabolism; UMP biosynthesis via salvage pathway; UMP from uracil: step 1/1.</text>
</comment>
<comment type="function">
    <text evidence="11">Catalyzes the conversion of uracil and 5-phospho-alpha-D-ribose 1-diphosphate (PRPP) to UMP and diphosphate.</text>
</comment>
<dbReference type="InterPro" id="IPR034331">
    <property type="entry name" value="Upp_A"/>
</dbReference>
<keyword evidence="8 11" id="KW-0460">Magnesium</keyword>
<comment type="activity regulation">
    <text evidence="11">Allosterically activated by GTP.</text>
</comment>
<dbReference type="NCBIfam" id="TIGR01091">
    <property type="entry name" value="upp"/>
    <property type="match status" value="1"/>
</dbReference>
<dbReference type="AlphaFoldDB" id="A0A7C3EXB8"/>
<protein>
    <recommendedName>
        <fullName evidence="3 11">Uracil phosphoribosyltransferase</fullName>
        <ecNumber evidence="3 11">2.4.2.9</ecNumber>
    </recommendedName>
    <alternativeName>
        <fullName evidence="10 11">UMP pyrophosphorylase</fullName>
    </alternativeName>
    <alternativeName>
        <fullName evidence="11">UPRTase</fullName>
    </alternativeName>
</protein>
<sequence>MLNAFPNVKIVDNPLAQEILTTLRDKNTGQIQFRKGLVKLGRYMGYEIAKTMEYKIVEVETPTGSIAKGVQLIDSQNVMIVNVLRAAVPFVEGMLKVFPAARQSVMSAKRIEEGIAAPNFNFRIERNYSKISKIYPNDTLIVADPMLASGSTLVAVVDDLMSVSSPKRTIVASVISAPLGIRRLIEKYPKIEIFTASVDEGLNEHGYILPGLGDAGDRAFG</sequence>
<dbReference type="EMBL" id="DSTX01000013">
    <property type="protein sequence ID" value="HFK21143.1"/>
    <property type="molecule type" value="Genomic_DNA"/>
</dbReference>
<comment type="catalytic activity">
    <reaction evidence="11">
        <text>UMP + diphosphate = 5-phospho-alpha-D-ribose 1-diphosphate + uracil</text>
        <dbReference type="Rhea" id="RHEA:13017"/>
        <dbReference type="ChEBI" id="CHEBI:17568"/>
        <dbReference type="ChEBI" id="CHEBI:33019"/>
        <dbReference type="ChEBI" id="CHEBI:57865"/>
        <dbReference type="ChEBI" id="CHEBI:58017"/>
        <dbReference type="EC" id="2.4.2.9"/>
    </reaction>
</comment>
<comment type="similarity">
    <text evidence="2 11">Belongs to the UPRTase family.</text>
</comment>
<dbReference type="CDD" id="cd06223">
    <property type="entry name" value="PRTases_typeI"/>
    <property type="match status" value="1"/>
</dbReference>
<feature type="binding site" evidence="11">
    <location>
        <position position="208"/>
    </location>
    <ligand>
        <name>uracil</name>
        <dbReference type="ChEBI" id="CHEBI:17568"/>
    </ligand>
</feature>
<evidence type="ECO:0000256" key="4">
    <source>
        <dbReference type="ARBA" id="ARBA00022533"/>
    </source>
</evidence>
<feature type="binding site" evidence="11">
    <location>
        <begin position="144"/>
        <end position="152"/>
    </location>
    <ligand>
        <name>5-phospho-alpha-D-ribose 1-diphosphate</name>
        <dbReference type="ChEBI" id="CHEBI:58017"/>
    </ligand>
</feature>
<evidence type="ECO:0000256" key="5">
    <source>
        <dbReference type="ARBA" id="ARBA00022676"/>
    </source>
</evidence>
<evidence type="ECO:0000313" key="13">
    <source>
        <dbReference type="EMBL" id="HFK21143.1"/>
    </source>
</evidence>
<keyword evidence="6 11" id="KW-0808">Transferase</keyword>
<feature type="binding site" evidence="11">
    <location>
        <begin position="35"/>
        <end position="39"/>
    </location>
    <ligand>
        <name>GTP</name>
        <dbReference type="ChEBI" id="CHEBI:37565"/>
    </ligand>
</feature>
<proteinExistence type="inferred from homology"/>
<evidence type="ECO:0000256" key="1">
    <source>
        <dbReference type="ARBA" id="ARBA00005180"/>
    </source>
</evidence>
<evidence type="ECO:0000256" key="3">
    <source>
        <dbReference type="ARBA" id="ARBA00011894"/>
    </source>
</evidence>
<dbReference type="UniPathway" id="UPA00574">
    <property type="reaction ID" value="UER00636"/>
</dbReference>
<evidence type="ECO:0000256" key="6">
    <source>
        <dbReference type="ARBA" id="ARBA00022679"/>
    </source>
</evidence>
<organism evidence="13">
    <name type="scientific">Candidatus Methanomethylicus mesodigestus</name>
    <dbReference type="NCBI Taxonomy" id="1867258"/>
    <lineage>
        <taxon>Archaea</taxon>
        <taxon>Thermoproteota</taxon>
        <taxon>Methanosuratincolia</taxon>
        <taxon>Candidatus Methanomethylicales</taxon>
        <taxon>Candidatus Methanomethylicaceae</taxon>
        <taxon>Candidatus Methanomethylicus</taxon>
    </lineage>
</organism>
<name>A0A7C3EXB8_9CREN</name>
<comment type="caution">
    <text evidence="13">The sequence shown here is derived from an EMBL/GenBank/DDBJ whole genome shotgun (WGS) entry which is preliminary data.</text>
</comment>
<dbReference type="SUPFAM" id="SSF53271">
    <property type="entry name" value="PRTase-like"/>
    <property type="match status" value="1"/>
</dbReference>
<evidence type="ECO:0000256" key="9">
    <source>
        <dbReference type="ARBA" id="ARBA00023134"/>
    </source>
</evidence>
<dbReference type="EC" id="2.4.2.9" evidence="3 11"/>
<dbReference type="HAMAP" id="MF_01218_A">
    <property type="entry name" value="Upp_A"/>
    <property type="match status" value="1"/>
</dbReference>
<dbReference type="InterPro" id="IPR005765">
    <property type="entry name" value="UPRT"/>
</dbReference>
<feature type="binding site" evidence="11">
    <location>
        <position position="214"/>
    </location>
    <ligand>
        <name>5-phospho-alpha-D-ribose 1-diphosphate</name>
        <dbReference type="ChEBI" id="CHEBI:58017"/>
    </ligand>
</feature>
<keyword evidence="5 11" id="KW-0328">Glycosyltransferase</keyword>
<keyword evidence="9 11" id="KW-0342">GTP-binding</keyword>
<dbReference type="GO" id="GO:0005525">
    <property type="term" value="F:GTP binding"/>
    <property type="evidence" value="ECO:0007669"/>
    <property type="project" value="UniProtKB-KW"/>
</dbReference>
<dbReference type="GO" id="GO:0006223">
    <property type="term" value="P:uracil salvage"/>
    <property type="evidence" value="ECO:0007669"/>
    <property type="project" value="InterPro"/>
</dbReference>
<feature type="binding site" evidence="11">
    <location>
        <begin position="213"/>
        <end position="215"/>
    </location>
    <ligand>
        <name>uracil</name>
        <dbReference type="ChEBI" id="CHEBI:17568"/>
    </ligand>
</feature>
<keyword evidence="4 11" id="KW-0021">Allosteric enzyme</keyword>
<feature type="domain" description="Phosphoribosyltransferase" evidence="12">
    <location>
        <begin position="11"/>
        <end position="221"/>
    </location>
</feature>
<evidence type="ECO:0000256" key="11">
    <source>
        <dbReference type="HAMAP-Rule" id="MF_01218"/>
    </source>
</evidence>
<dbReference type="Gene3D" id="3.40.50.2020">
    <property type="match status" value="1"/>
</dbReference>
<evidence type="ECO:0000256" key="7">
    <source>
        <dbReference type="ARBA" id="ARBA00022741"/>
    </source>
</evidence>
<dbReference type="Pfam" id="PF14681">
    <property type="entry name" value="UPRTase"/>
    <property type="match status" value="1"/>
</dbReference>
<evidence type="ECO:0000256" key="10">
    <source>
        <dbReference type="ARBA" id="ARBA00031082"/>
    </source>
</evidence>
<dbReference type="GO" id="GO:0044206">
    <property type="term" value="P:UMP salvage"/>
    <property type="evidence" value="ECO:0007669"/>
    <property type="project" value="UniProtKB-UniRule"/>
</dbReference>
<dbReference type="GO" id="GO:0000287">
    <property type="term" value="F:magnesium ion binding"/>
    <property type="evidence" value="ECO:0007669"/>
    <property type="project" value="UniProtKB-UniRule"/>
</dbReference>
<evidence type="ECO:0000256" key="8">
    <source>
        <dbReference type="ARBA" id="ARBA00022842"/>
    </source>
</evidence>
<feature type="binding site" evidence="11">
    <location>
        <position position="110"/>
    </location>
    <ligand>
        <name>5-phospho-alpha-D-ribose 1-diphosphate</name>
        <dbReference type="ChEBI" id="CHEBI:58017"/>
    </ligand>
</feature>
<feature type="binding site" evidence="11">
    <location>
        <position position="85"/>
    </location>
    <ligand>
        <name>5-phospho-alpha-D-ribose 1-diphosphate</name>
        <dbReference type="ChEBI" id="CHEBI:58017"/>
    </ligand>
</feature>
<dbReference type="InterPro" id="IPR029057">
    <property type="entry name" value="PRTase-like"/>
</dbReference>
<dbReference type="NCBIfam" id="NF001097">
    <property type="entry name" value="PRK00129.1"/>
    <property type="match status" value="1"/>
</dbReference>
<evidence type="ECO:0000256" key="2">
    <source>
        <dbReference type="ARBA" id="ARBA00009516"/>
    </source>
</evidence>
<keyword evidence="7 11" id="KW-0547">Nucleotide-binding</keyword>
<dbReference type="InterPro" id="IPR000836">
    <property type="entry name" value="PRTase_dom"/>
</dbReference>